<dbReference type="EMBL" id="JAHLQK010000004">
    <property type="protein sequence ID" value="MBU5677155.1"/>
    <property type="molecule type" value="Genomic_DNA"/>
</dbReference>
<name>A0ABS6G3U5_9FIRM</name>
<keyword evidence="2" id="KW-1185">Reference proteome</keyword>
<comment type="caution">
    <text evidence="1">The sequence shown here is derived from an EMBL/GenBank/DDBJ whole genome shotgun (WGS) entry which is preliminary data.</text>
</comment>
<dbReference type="InterPro" id="IPR015067">
    <property type="entry name" value="DUF1893_TM1506-like"/>
</dbReference>
<protein>
    <submittedName>
        <fullName evidence="1">DUF1893 domain-containing protein</fullName>
    </submittedName>
</protein>
<reference evidence="1 2" key="1">
    <citation type="submission" date="2021-06" db="EMBL/GenBank/DDBJ databases">
        <authorList>
            <person name="Sun Q."/>
            <person name="Li D."/>
        </authorList>
    </citation>
    <scope>NUCLEOTIDE SEQUENCE [LARGE SCALE GENOMIC DNA]</scope>
    <source>
        <strain evidence="1 2">MSJ-5</strain>
    </source>
</reference>
<dbReference type="RefSeq" id="WP_216417666.1">
    <property type="nucleotide sequence ID" value="NZ_JAHLQK010000004.1"/>
</dbReference>
<accession>A0ABS6G3U5</accession>
<sequence length="138" mass="15428">MSDRILAQNKLTEGEYSCVLVKDGNIIMTSYDKGIKPLLTKLIEDEKFLENAVLADKVIGKAAALLSIFGGIKSVYAHVISDCAKMILEKNGIDVEYNRIVPYIMNKDGTDKCLMEKLIDDIEDPAEAFTVFKNFFKV</sequence>
<organism evidence="1 2">
    <name type="scientific">Alkaliphilus flagellatus</name>
    <dbReference type="NCBI Taxonomy" id="2841507"/>
    <lineage>
        <taxon>Bacteria</taxon>
        <taxon>Bacillati</taxon>
        <taxon>Bacillota</taxon>
        <taxon>Clostridia</taxon>
        <taxon>Peptostreptococcales</taxon>
        <taxon>Natronincolaceae</taxon>
        <taxon>Alkaliphilus</taxon>
    </lineage>
</organism>
<dbReference type="Proteomes" id="UP000779508">
    <property type="component" value="Unassembled WGS sequence"/>
</dbReference>
<proteinExistence type="predicted"/>
<evidence type="ECO:0000313" key="2">
    <source>
        <dbReference type="Proteomes" id="UP000779508"/>
    </source>
</evidence>
<evidence type="ECO:0000313" key="1">
    <source>
        <dbReference type="EMBL" id="MBU5677155.1"/>
    </source>
</evidence>
<dbReference type="Pfam" id="PF08973">
    <property type="entry name" value="TM1506"/>
    <property type="match status" value="1"/>
</dbReference>
<gene>
    <name evidence="1" type="ORF">KQI88_12105</name>
</gene>